<proteinExistence type="predicted"/>
<evidence type="ECO:0000313" key="3">
    <source>
        <dbReference type="Proteomes" id="UP000266673"/>
    </source>
</evidence>
<comment type="caution">
    <text evidence="2">The sequence shown here is derived from an EMBL/GenBank/DDBJ whole genome shotgun (WGS) entry which is preliminary data.</text>
</comment>
<keyword evidence="3" id="KW-1185">Reference proteome</keyword>
<gene>
    <name evidence="2" type="ORF">C2G38_2173368</name>
</gene>
<feature type="compositionally biased region" description="Polar residues" evidence="1">
    <location>
        <begin position="179"/>
        <end position="189"/>
    </location>
</feature>
<feature type="compositionally biased region" description="Basic residues" evidence="1">
    <location>
        <begin position="166"/>
        <end position="177"/>
    </location>
</feature>
<sequence>MLSKRTFKQTIIIKKELEKNRCAAKDRSFYASLRPQSTSQSTSQPVQPLQPQENLHIEMGASNDTQIITWREPTNSSEENNDNDTFSFMAFLEEVREDYLNGNPQLCAALNKFSMHPMIRVKGGVHIRVQPEFIKRRKVNGYGTKRKSHCSTNNGKENVDLQVIPARKKKKAGKKNHNLSESVSKNHPN</sequence>
<name>A0A397VJP4_9GLOM</name>
<accession>A0A397VJP4</accession>
<feature type="region of interest" description="Disordered" evidence="1">
    <location>
        <begin position="165"/>
        <end position="189"/>
    </location>
</feature>
<dbReference type="STRING" id="44941.A0A397VJP4"/>
<protein>
    <submittedName>
        <fullName evidence="2">Uncharacterized protein</fullName>
    </submittedName>
</protein>
<organism evidence="2 3">
    <name type="scientific">Gigaspora rosea</name>
    <dbReference type="NCBI Taxonomy" id="44941"/>
    <lineage>
        <taxon>Eukaryota</taxon>
        <taxon>Fungi</taxon>
        <taxon>Fungi incertae sedis</taxon>
        <taxon>Mucoromycota</taxon>
        <taxon>Glomeromycotina</taxon>
        <taxon>Glomeromycetes</taxon>
        <taxon>Diversisporales</taxon>
        <taxon>Gigasporaceae</taxon>
        <taxon>Gigaspora</taxon>
    </lineage>
</organism>
<dbReference type="OrthoDB" id="10559076at2759"/>
<evidence type="ECO:0000256" key="1">
    <source>
        <dbReference type="SAM" id="MobiDB-lite"/>
    </source>
</evidence>
<dbReference type="Proteomes" id="UP000266673">
    <property type="component" value="Unassembled WGS sequence"/>
</dbReference>
<dbReference type="EMBL" id="QKWP01000298">
    <property type="protein sequence ID" value="RIB22674.1"/>
    <property type="molecule type" value="Genomic_DNA"/>
</dbReference>
<reference evidence="2 3" key="1">
    <citation type="submission" date="2018-06" db="EMBL/GenBank/DDBJ databases">
        <title>Comparative genomics reveals the genomic features of Rhizophagus irregularis, R. cerebriforme, R. diaphanum and Gigaspora rosea, and their symbiotic lifestyle signature.</title>
        <authorList>
            <person name="Morin E."/>
            <person name="San Clemente H."/>
            <person name="Chen E.C.H."/>
            <person name="De La Providencia I."/>
            <person name="Hainaut M."/>
            <person name="Kuo A."/>
            <person name="Kohler A."/>
            <person name="Murat C."/>
            <person name="Tang N."/>
            <person name="Roy S."/>
            <person name="Loubradou J."/>
            <person name="Henrissat B."/>
            <person name="Grigoriev I.V."/>
            <person name="Corradi N."/>
            <person name="Roux C."/>
            <person name="Martin F.M."/>
        </authorList>
    </citation>
    <scope>NUCLEOTIDE SEQUENCE [LARGE SCALE GENOMIC DNA]</scope>
    <source>
        <strain evidence="2 3">DAOM 194757</strain>
    </source>
</reference>
<evidence type="ECO:0000313" key="2">
    <source>
        <dbReference type="EMBL" id="RIB22674.1"/>
    </source>
</evidence>
<dbReference type="AlphaFoldDB" id="A0A397VJP4"/>